<dbReference type="EnsemblProtists" id="EOD21877">
    <property type="protein sequence ID" value="EOD21877"/>
    <property type="gene ID" value="EMIHUDRAFT_116972"/>
</dbReference>
<dbReference type="AlphaFoldDB" id="A0A0D3JEE2"/>
<protein>
    <submittedName>
        <fullName evidence="1">Uncharacterized protein</fullName>
    </submittedName>
</protein>
<dbReference type="PaxDb" id="2903-EOD21877"/>
<reference evidence="2" key="1">
    <citation type="journal article" date="2013" name="Nature">
        <title>Pan genome of the phytoplankton Emiliania underpins its global distribution.</title>
        <authorList>
            <person name="Read B.A."/>
            <person name="Kegel J."/>
            <person name="Klute M.J."/>
            <person name="Kuo A."/>
            <person name="Lefebvre S.C."/>
            <person name="Maumus F."/>
            <person name="Mayer C."/>
            <person name="Miller J."/>
            <person name="Monier A."/>
            <person name="Salamov A."/>
            <person name="Young J."/>
            <person name="Aguilar M."/>
            <person name="Claverie J.M."/>
            <person name="Frickenhaus S."/>
            <person name="Gonzalez K."/>
            <person name="Herman E.K."/>
            <person name="Lin Y.C."/>
            <person name="Napier J."/>
            <person name="Ogata H."/>
            <person name="Sarno A.F."/>
            <person name="Shmutz J."/>
            <person name="Schroeder D."/>
            <person name="de Vargas C."/>
            <person name="Verret F."/>
            <person name="von Dassow P."/>
            <person name="Valentin K."/>
            <person name="Van de Peer Y."/>
            <person name="Wheeler G."/>
            <person name="Dacks J.B."/>
            <person name="Delwiche C.F."/>
            <person name="Dyhrman S.T."/>
            <person name="Glockner G."/>
            <person name="John U."/>
            <person name="Richards T."/>
            <person name="Worden A.Z."/>
            <person name="Zhang X."/>
            <person name="Grigoriev I.V."/>
            <person name="Allen A.E."/>
            <person name="Bidle K."/>
            <person name="Borodovsky M."/>
            <person name="Bowler C."/>
            <person name="Brownlee C."/>
            <person name="Cock J.M."/>
            <person name="Elias M."/>
            <person name="Gladyshev V.N."/>
            <person name="Groth M."/>
            <person name="Guda C."/>
            <person name="Hadaegh A."/>
            <person name="Iglesias-Rodriguez M.D."/>
            <person name="Jenkins J."/>
            <person name="Jones B.M."/>
            <person name="Lawson T."/>
            <person name="Leese F."/>
            <person name="Lindquist E."/>
            <person name="Lobanov A."/>
            <person name="Lomsadze A."/>
            <person name="Malik S.B."/>
            <person name="Marsh M.E."/>
            <person name="Mackinder L."/>
            <person name="Mock T."/>
            <person name="Mueller-Roeber B."/>
            <person name="Pagarete A."/>
            <person name="Parker M."/>
            <person name="Probert I."/>
            <person name="Quesneville H."/>
            <person name="Raines C."/>
            <person name="Rensing S.A."/>
            <person name="Riano-Pachon D.M."/>
            <person name="Richier S."/>
            <person name="Rokitta S."/>
            <person name="Shiraiwa Y."/>
            <person name="Soanes D.M."/>
            <person name="van der Giezen M."/>
            <person name="Wahlund T.M."/>
            <person name="Williams B."/>
            <person name="Wilson W."/>
            <person name="Wolfe G."/>
            <person name="Wurch L.L."/>
        </authorList>
    </citation>
    <scope>NUCLEOTIDE SEQUENCE</scope>
</reference>
<name>A0A0D3JEE2_EMIH1</name>
<dbReference type="GeneID" id="17267422"/>
<organism evidence="1 2">
    <name type="scientific">Emiliania huxleyi (strain CCMP1516)</name>
    <dbReference type="NCBI Taxonomy" id="280463"/>
    <lineage>
        <taxon>Eukaryota</taxon>
        <taxon>Haptista</taxon>
        <taxon>Haptophyta</taxon>
        <taxon>Prymnesiophyceae</taxon>
        <taxon>Isochrysidales</taxon>
        <taxon>Noelaerhabdaceae</taxon>
        <taxon>Emiliania</taxon>
    </lineage>
</organism>
<dbReference type="RefSeq" id="XP_005774306.1">
    <property type="nucleotide sequence ID" value="XM_005774249.1"/>
</dbReference>
<evidence type="ECO:0000313" key="2">
    <source>
        <dbReference type="Proteomes" id="UP000013827"/>
    </source>
</evidence>
<dbReference type="KEGG" id="ehx:EMIHUDRAFT_116972"/>
<dbReference type="HOGENOM" id="CLU_1091668_0_0_1"/>
<evidence type="ECO:0000313" key="1">
    <source>
        <dbReference type="EnsemblProtists" id="EOD21877"/>
    </source>
</evidence>
<reference evidence="1" key="2">
    <citation type="submission" date="2024-10" db="UniProtKB">
        <authorList>
            <consortium name="EnsemblProtists"/>
        </authorList>
    </citation>
    <scope>IDENTIFICATION</scope>
</reference>
<keyword evidence="2" id="KW-1185">Reference proteome</keyword>
<dbReference type="Proteomes" id="UP000013827">
    <property type="component" value="Unassembled WGS sequence"/>
</dbReference>
<accession>A0A0D3JEE2</accession>
<sequence length="255" mass="26515">MTCARHSNSYEGYLQISEKQLEKVVAGGRFSVEQLVDMHSPNRPGGLLQLAEGGDASDHHHAIVLFTPTDCDPELGVLSVSFVGRCACGEGARGGGRRPATGPLGQEAQRALHAVEADRSMLNAKHGLGGLMPLCADRLRMALVTPALEALLLRAVATSAASQPLVAVTCERLHPPPVDGAPHTVLLLQRATFEKTRLGEGILPLSADLLLLSPWCEHDGRLLGHHCQAVEPGAAEKALAGSEGGGGAACFGGGP</sequence>
<proteinExistence type="predicted"/>